<evidence type="ECO:0000313" key="5">
    <source>
        <dbReference type="EMBL" id="GIE06337.1"/>
    </source>
</evidence>
<gene>
    <name evidence="5" type="ORF">Adu01nite_76870</name>
</gene>
<dbReference type="InterPro" id="IPR036188">
    <property type="entry name" value="FAD/NAD-bd_sf"/>
</dbReference>
<comment type="function">
    <text evidence="1">Probable oxidoreductase that may play a role as regulator of mitochondrial function.</text>
</comment>
<feature type="domain" description="Amine oxidase" evidence="4">
    <location>
        <begin position="15"/>
        <end position="492"/>
    </location>
</feature>
<evidence type="ECO:0000256" key="2">
    <source>
        <dbReference type="ARBA" id="ARBA00038825"/>
    </source>
</evidence>
<dbReference type="Gene3D" id="3.50.50.60">
    <property type="entry name" value="FAD/NAD(P)-binding domain"/>
    <property type="match status" value="2"/>
</dbReference>
<organism evidence="5 6">
    <name type="scientific">Paractinoplanes durhamensis</name>
    <dbReference type="NCBI Taxonomy" id="113563"/>
    <lineage>
        <taxon>Bacteria</taxon>
        <taxon>Bacillati</taxon>
        <taxon>Actinomycetota</taxon>
        <taxon>Actinomycetes</taxon>
        <taxon>Micromonosporales</taxon>
        <taxon>Micromonosporaceae</taxon>
        <taxon>Paractinoplanes</taxon>
    </lineage>
</organism>
<dbReference type="SUPFAM" id="SSF51905">
    <property type="entry name" value="FAD/NAD(P)-binding domain"/>
    <property type="match status" value="1"/>
</dbReference>
<dbReference type="InterPro" id="IPR002937">
    <property type="entry name" value="Amino_oxidase"/>
</dbReference>
<dbReference type="Proteomes" id="UP000637628">
    <property type="component" value="Unassembled WGS sequence"/>
</dbReference>
<proteinExistence type="predicted"/>
<comment type="subunit">
    <text evidence="2">Interacts with COX5B; this interaction may contribute to localize PYROXD2 to the inner face of the inner mitochondrial membrane.</text>
</comment>
<evidence type="ECO:0000256" key="1">
    <source>
        <dbReference type="ARBA" id="ARBA00037217"/>
    </source>
</evidence>
<comment type="caution">
    <text evidence="5">The sequence shown here is derived from an EMBL/GenBank/DDBJ whole genome shotgun (WGS) entry which is preliminary data.</text>
</comment>
<dbReference type="Pfam" id="PF01593">
    <property type="entry name" value="Amino_oxidase"/>
    <property type="match status" value="1"/>
</dbReference>
<keyword evidence="6" id="KW-1185">Reference proteome</keyword>
<name>A0ABQ3Z929_9ACTN</name>
<dbReference type="PANTHER" id="PTHR10668">
    <property type="entry name" value="PHYTOENE DEHYDROGENASE"/>
    <property type="match status" value="1"/>
</dbReference>
<dbReference type="PANTHER" id="PTHR10668:SF105">
    <property type="entry name" value="DEHYDROGENASE-RELATED"/>
    <property type="match status" value="1"/>
</dbReference>
<dbReference type="EMBL" id="BOML01000060">
    <property type="protein sequence ID" value="GIE06337.1"/>
    <property type="molecule type" value="Genomic_DNA"/>
</dbReference>
<evidence type="ECO:0000256" key="3">
    <source>
        <dbReference type="ARBA" id="ARBA00040298"/>
    </source>
</evidence>
<evidence type="ECO:0000259" key="4">
    <source>
        <dbReference type="Pfam" id="PF01593"/>
    </source>
</evidence>
<dbReference type="RefSeq" id="WP_203734192.1">
    <property type="nucleotide sequence ID" value="NZ_BAAATX010000043.1"/>
</dbReference>
<reference evidence="5 6" key="1">
    <citation type="submission" date="2021-01" db="EMBL/GenBank/DDBJ databases">
        <title>Whole genome shotgun sequence of Actinoplanes durhamensis NBRC 14914.</title>
        <authorList>
            <person name="Komaki H."/>
            <person name="Tamura T."/>
        </authorList>
    </citation>
    <scope>NUCLEOTIDE SEQUENCE [LARGE SCALE GENOMIC DNA]</scope>
    <source>
        <strain evidence="5 6">NBRC 14914</strain>
    </source>
</reference>
<protein>
    <recommendedName>
        <fullName evidence="3">Pyridine nucleotide-disulfide oxidoreductase domain-containing protein 2</fullName>
    </recommendedName>
</protein>
<sequence>MDFADAVVVGAGHNGLVAANLLADAGWSVLVVEATPQPGGAVRSGFVTAPGYLSDLFSSFYPLGFASPVMRALDLGLEWRHAPDVLTHLLPDGRAATINRDLTRTMASMEQFAPGDGERWRAAYEEWHRLSEPLLDAVLRPFPPVRAGIELLTRLTAPGALRMARRLVLPVRQLGRELFRGEGATLALAGCALHTDLSPEDAGGGVYGWLLAMLGQQSGWPVPAGGAQRITDALVDRLTARGGEIIYDQPVERVLVARGRAMGVRTAGGRDLRARRAVLADVPAPALYLDLVGERWLPSRLVEDLAHFRWDGATLKIDWAVRGKIPWRNPAAAGAGTLHFGADLNGLTRYAAELAAGAVPEHPFLLFGQMTTADPDHSPPGTESAWAYTHLPHREHWEAGEIEEHVARVEAVVEEYAPGFGALVTGRNVFSPAALEHENPALVGGALGGGTAAAYQQLFLRPVPGLGRADTPVDRLFLAGSSAHPGGGVHGAPGANAARAALARDRRLTGGLYRSVITAAHRAVQG</sequence>
<evidence type="ECO:0000313" key="6">
    <source>
        <dbReference type="Proteomes" id="UP000637628"/>
    </source>
</evidence>
<accession>A0ABQ3Z929</accession>